<dbReference type="VEuPathDB" id="FungiDB:VP01_10149g1"/>
<dbReference type="Proteomes" id="UP000037035">
    <property type="component" value="Unassembled WGS sequence"/>
</dbReference>
<keyword evidence="3" id="KW-1185">Reference proteome</keyword>
<dbReference type="InterPro" id="IPR046798">
    <property type="entry name" value="2OG-FeII_Oxy_6"/>
</dbReference>
<dbReference type="EMBL" id="LAVV01000165">
    <property type="protein sequence ID" value="KNZ64568.1"/>
    <property type="molecule type" value="Genomic_DNA"/>
</dbReference>
<proteinExistence type="predicted"/>
<dbReference type="OrthoDB" id="2503998at2759"/>
<gene>
    <name evidence="2" type="ORF">VP01_10149g1</name>
</gene>
<feature type="domain" description="Tet-like 2OG-Fe(II) oxygenase" evidence="1">
    <location>
        <begin position="10"/>
        <end position="85"/>
    </location>
</feature>
<comment type="caution">
    <text evidence="2">The sequence shown here is derived from an EMBL/GenBank/DDBJ whole genome shotgun (WGS) entry which is preliminary data.</text>
</comment>
<accession>A0A0L6VUY7</accession>
<evidence type="ECO:0000313" key="3">
    <source>
        <dbReference type="Proteomes" id="UP000037035"/>
    </source>
</evidence>
<name>A0A0L6VUY7_9BASI</name>
<sequence>RRRLTDSVEAKVEKDPDGYCKLKGHLPEQKNFIGKWFYLVSGPLFDEVKQKNNALEAPVLEPNFKEDPNGFTCHLSFTISKFANLTVEFFDGRSQRYFFEDIKDRQIISTLTHKDNNASPFTFVMWIPIEQTTGNL</sequence>
<dbReference type="AlphaFoldDB" id="A0A0L6VUY7"/>
<protein>
    <recommendedName>
        <fullName evidence="1">Tet-like 2OG-Fe(II) oxygenase domain-containing protein</fullName>
    </recommendedName>
</protein>
<dbReference type="Pfam" id="PF20515">
    <property type="entry name" value="2OG-FeII_Oxy_6"/>
    <property type="match status" value="1"/>
</dbReference>
<organism evidence="2 3">
    <name type="scientific">Puccinia sorghi</name>
    <dbReference type="NCBI Taxonomy" id="27349"/>
    <lineage>
        <taxon>Eukaryota</taxon>
        <taxon>Fungi</taxon>
        <taxon>Dikarya</taxon>
        <taxon>Basidiomycota</taxon>
        <taxon>Pucciniomycotina</taxon>
        <taxon>Pucciniomycetes</taxon>
        <taxon>Pucciniales</taxon>
        <taxon>Pucciniaceae</taxon>
        <taxon>Puccinia</taxon>
    </lineage>
</organism>
<feature type="non-terminal residue" evidence="2">
    <location>
        <position position="1"/>
    </location>
</feature>
<evidence type="ECO:0000313" key="2">
    <source>
        <dbReference type="EMBL" id="KNZ64568.1"/>
    </source>
</evidence>
<reference evidence="2 3" key="1">
    <citation type="submission" date="2015-08" db="EMBL/GenBank/DDBJ databases">
        <title>Next Generation Sequencing and Analysis of the Genome of Puccinia sorghi L Schw, the Causal Agent of Maize Common Rust.</title>
        <authorList>
            <person name="Rochi L."/>
            <person name="Burguener G."/>
            <person name="Darino M."/>
            <person name="Turjanski A."/>
            <person name="Kreff E."/>
            <person name="Dieguez M.J."/>
            <person name="Sacco F."/>
        </authorList>
    </citation>
    <scope>NUCLEOTIDE SEQUENCE [LARGE SCALE GENOMIC DNA]</scope>
    <source>
        <strain evidence="2 3">RO10H11247</strain>
    </source>
</reference>
<evidence type="ECO:0000259" key="1">
    <source>
        <dbReference type="Pfam" id="PF20515"/>
    </source>
</evidence>
<feature type="non-terminal residue" evidence="2">
    <location>
        <position position="136"/>
    </location>
</feature>